<keyword evidence="9 11" id="KW-1133">Transmembrane helix</keyword>
<comment type="function">
    <text evidence="1 11">Subunit of the oligosaccharyl transferase (OST) complex that catalyzes the initial transfer of a defined glycan (Glc(3)Man(9)GlcNAc(2) in eukaryotes) from the lipid carrier dolichol-pyrophosphate to an asparagine residue within an Asn-X-Ser/Thr consensus motif in nascent polypeptide chains, the first step in protein N-glycosylation. N-glycosylation occurs cotranslationally and the complex associates with the Sec61 complex at the channel-forming translocon complex that mediates protein translocation across the endoplasmic reticulum (ER). All subunits are required for a maximal enzyme activity.</text>
</comment>
<sequence length="133" mass="15072">MTLLFVQMLVSYFCANIMQVGEATVFHIFFLVIQPMVYMGIVGSFPFNSFLSGVFSCVGTAVHAVCLRIQVNKESKEFKDLPPERAFADCSLQPGAAFGYYEFPWICRLNDRRERCLFFTMLASNCGPRVHMG</sequence>
<keyword evidence="6 11" id="KW-0812">Transmembrane</keyword>
<comment type="caution">
    <text evidence="11">Lacks conserved residue(s) required for the propagation of feature annotation.</text>
</comment>
<name>A0AAV9BP27_ACOGR</name>
<comment type="pathway">
    <text evidence="3 11">Protein modification; protein glycosylation.</text>
</comment>
<evidence type="ECO:0000256" key="8">
    <source>
        <dbReference type="ARBA" id="ARBA00022824"/>
    </source>
</evidence>
<comment type="caution">
    <text evidence="12">The sequence shown here is derived from an EMBL/GenBank/DDBJ whole genome shotgun (WGS) entry which is preliminary data.</text>
</comment>
<organism evidence="12 13">
    <name type="scientific">Acorus gramineus</name>
    <name type="common">Dwarf sweet flag</name>
    <dbReference type="NCBI Taxonomy" id="55184"/>
    <lineage>
        <taxon>Eukaryota</taxon>
        <taxon>Viridiplantae</taxon>
        <taxon>Streptophyta</taxon>
        <taxon>Embryophyta</taxon>
        <taxon>Tracheophyta</taxon>
        <taxon>Spermatophyta</taxon>
        <taxon>Magnoliopsida</taxon>
        <taxon>Liliopsida</taxon>
        <taxon>Acoraceae</taxon>
        <taxon>Acorus</taxon>
    </lineage>
</organism>
<gene>
    <name evidence="12" type="ORF">QJS04_geneDACA015721</name>
</gene>
<keyword evidence="8 11" id="KW-0256">Endoplasmic reticulum</keyword>
<dbReference type="PANTHER" id="PTHR10705">
    <property type="entry name" value="DOLICHYL-DIPHOSPHOOLIGOSACCHARIDE--PROTEIN GLYCOSYLTRANSFERASE SUBUNIT DAD1"/>
    <property type="match status" value="1"/>
</dbReference>
<evidence type="ECO:0000256" key="5">
    <source>
        <dbReference type="ARBA" id="ARBA00011157"/>
    </source>
</evidence>
<feature type="transmembrane region" description="Helical" evidence="11">
    <location>
        <begin position="47"/>
        <end position="69"/>
    </location>
</feature>
<evidence type="ECO:0000313" key="13">
    <source>
        <dbReference type="Proteomes" id="UP001179952"/>
    </source>
</evidence>
<evidence type="ECO:0000256" key="1">
    <source>
        <dbReference type="ARBA" id="ARBA00002791"/>
    </source>
</evidence>
<comment type="subcellular location">
    <subcellularLocation>
        <location evidence="2 11">Endoplasmic reticulum membrane</location>
        <topology evidence="2 11">Multi-pass membrane protein</topology>
    </subcellularLocation>
</comment>
<evidence type="ECO:0000256" key="9">
    <source>
        <dbReference type="ARBA" id="ARBA00022989"/>
    </source>
</evidence>
<dbReference type="GO" id="GO:0008250">
    <property type="term" value="C:oligosaccharyltransferase complex"/>
    <property type="evidence" value="ECO:0007669"/>
    <property type="project" value="InterPro"/>
</dbReference>
<evidence type="ECO:0000256" key="3">
    <source>
        <dbReference type="ARBA" id="ARBA00004922"/>
    </source>
</evidence>
<dbReference type="AlphaFoldDB" id="A0AAV9BP27"/>
<keyword evidence="10 11" id="KW-0472">Membrane</keyword>
<evidence type="ECO:0000256" key="2">
    <source>
        <dbReference type="ARBA" id="ARBA00004477"/>
    </source>
</evidence>
<reference evidence="12" key="1">
    <citation type="journal article" date="2023" name="Nat. Commun.">
        <title>Diploid and tetraploid genomes of Acorus and the evolution of monocots.</title>
        <authorList>
            <person name="Ma L."/>
            <person name="Liu K.W."/>
            <person name="Li Z."/>
            <person name="Hsiao Y.Y."/>
            <person name="Qi Y."/>
            <person name="Fu T."/>
            <person name="Tang G.D."/>
            <person name="Zhang D."/>
            <person name="Sun W.H."/>
            <person name="Liu D.K."/>
            <person name="Li Y."/>
            <person name="Chen G.Z."/>
            <person name="Liu X.D."/>
            <person name="Liao X.Y."/>
            <person name="Jiang Y.T."/>
            <person name="Yu X."/>
            <person name="Hao Y."/>
            <person name="Huang J."/>
            <person name="Zhao X.W."/>
            <person name="Ke S."/>
            <person name="Chen Y.Y."/>
            <person name="Wu W.L."/>
            <person name="Hsu J.L."/>
            <person name="Lin Y.F."/>
            <person name="Huang M.D."/>
            <person name="Li C.Y."/>
            <person name="Huang L."/>
            <person name="Wang Z.W."/>
            <person name="Zhao X."/>
            <person name="Zhong W.Y."/>
            <person name="Peng D.H."/>
            <person name="Ahmad S."/>
            <person name="Lan S."/>
            <person name="Zhang J.S."/>
            <person name="Tsai W.C."/>
            <person name="Van de Peer Y."/>
            <person name="Liu Z.J."/>
        </authorList>
    </citation>
    <scope>NUCLEOTIDE SEQUENCE</scope>
    <source>
        <strain evidence="12">SCP</strain>
    </source>
</reference>
<comment type="similarity">
    <text evidence="4 11">Belongs to the DAD/OST2 family.</text>
</comment>
<evidence type="ECO:0000256" key="11">
    <source>
        <dbReference type="RuleBase" id="RU361136"/>
    </source>
</evidence>
<keyword evidence="7" id="KW-0053">Apoptosis</keyword>
<evidence type="ECO:0000256" key="10">
    <source>
        <dbReference type="ARBA" id="ARBA00023136"/>
    </source>
</evidence>
<comment type="subunit">
    <text evidence="5 11">Component of the oligosaccharyltransferase (OST) complex.</text>
</comment>
<dbReference type="Proteomes" id="UP001179952">
    <property type="component" value="Unassembled WGS sequence"/>
</dbReference>
<proteinExistence type="inferred from homology"/>
<keyword evidence="13" id="KW-1185">Reference proteome</keyword>
<reference evidence="12" key="2">
    <citation type="submission" date="2023-06" db="EMBL/GenBank/DDBJ databases">
        <authorList>
            <person name="Ma L."/>
            <person name="Liu K.-W."/>
            <person name="Li Z."/>
            <person name="Hsiao Y.-Y."/>
            <person name="Qi Y."/>
            <person name="Fu T."/>
            <person name="Tang G."/>
            <person name="Zhang D."/>
            <person name="Sun W.-H."/>
            <person name="Liu D.-K."/>
            <person name="Li Y."/>
            <person name="Chen G.-Z."/>
            <person name="Liu X.-D."/>
            <person name="Liao X.-Y."/>
            <person name="Jiang Y.-T."/>
            <person name="Yu X."/>
            <person name="Hao Y."/>
            <person name="Huang J."/>
            <person name="Zhao X.-W."/>
            <person name="Ke S."/>
            <person name="Chen Y.-Y."/>
            <person name="Wu W.-L."/>
            <person name="Hsu J.-L."/>
            <person name="Lin Y.-F."/>
            <person name="Huang M.-D."/>
            <person name="Li C.-Y."/>
            <person name="Huang L."/>
            <person name="Wang Z.-W."/>
            <person name="Zhao X."/>
            <person name="Zhong W.-Y."/>
            <person name="Peng D.-H."/>
            <person name="Ahmad S."/>
            <person name="Lan S."/>
            <person name="Zhang J.-S."/>
            <person name="Tsai W.-C."/>
            <person name="Van De Peer Y."/>
            <person name="Liu Z.-J."/>
        </authorList>
    </citation>
    <scope>NUCLEOTIDE SEQUENCE</scope>
    <source>
        <strain evidence="12">SCP</strain>
        <tissue evidence="12">Leaves</tissue>
    </source>
</reference>
<accession>A0AAV9BP27</accession>
<dbReference type="GO" id="GO:0006487">
    <property type="term" value="P:protein N-linked glycosylation"/>
    <property type="evidence" value="ECO:0007669"/>
    <property type="project" value="TreeGrafter"/>
</dbReference>
<dbReference type="EMBL" id="JAUJYN010000002">
    <property type="protein sequence ID" value="KAK1278270.1"/>
    <property type="molecule type" value="Genomic_DNA"/>
</dbReference>
<evidence type="ECO:0000256" key="7">
    <source>
        <dbReference type="ARBA" id="ARBA00022703"/>
    </source>
</evidence>
<evidence type="ECO:0000256" key="4">
    <source>
        <dbReference type="ARBA" id="ARBA00009386"/>
    </source>
</evidence>
<evidence type="ECO:0000313" key="12">
    <source>
        <dbReference type="EMBL" id="KAK1278270.1"/>
    </source>
</evidence>
<dbReference type="Pfam" id="PF02109">
    <property type="entry name" value="DAD"/>
    <property type="match status" value="1"/>
</dbReference>
<dbReference type="InterPro" id="IPR003038">
    <property type="entry name" value="DAD/Ost2"/>
</dbReference>
<protein>
    <recommendedName>
        <fullName evidence="11">Dolichyl-diphosphooligosaccharide--protein glycosyltransferase subunit DAD1</fullName>
        <shortName evidence="11">Oligosaccharyl transferase subunit DAD1</shortName>
    </recommendedName>
</protein>
<dbReference type="PANTHER" id="PTHR10705:SF0">
    <property type="entry name" value="DOLICHYL-DIPHOSPHOOLIGOSACCHARIDE--PROTEIN GLYCOSYLTRANSFERASE SUBUNIT DAD1"/>
    <property type="match status" value="1"/>
</dbReference>
<evidence type="ECO:0000256" key="6">
    <source>
        <dbReference type="ARBA" id="ARBA00022692"/>
    </source>
</evidence>